<evidence type="ECO:0000259" key="1">
    <source>
        <dbReference type="PROSITE" id="PS50878"/>
    </source>
</evidence>
<organism evidence="2">
    <name type="scientific">Ananas comosus var. bracteatus</name>
    <name type="common">red pineapple</name>
    <dbReference type="NCBI Taxonomy" id="296719"/>
    <lineage>
        <taxon>Eukaryota</taxon>
        <taxon>Viridiplantae</taxon>
        <taxon>Streptophyta</taxon>
        <taxon>Embryophyta</taxon>
        <taxon>Tracheophyta</taxon>
        <taxon>Spermatophyta</taxon>
        <taxon>Magnoliopsida</taxon>
        <taxon>Liliopsida</taxon>
        <taxon>Poales</taxon>
        <taxon>Bromeliaceae</taxon>
        <taxon>Bromelioideae</taxon>
        <taxon>Ananas</taxon>
    </lineage>
</organism>
<dbReference type="EMBL" id="LR862147">
    <property type="protein sequence ID" value="CAD1828004.1"/>
    <property type="molecule type" value="Genomic_DNA"/>
</dbReference>
<evidence type="ECO:0000313" key="2">
    <source>
        <dbReference type="EMBL" id="CAD1828004.1"/>
    </source>
</evidence>
<dbReference type="InterPro" id="IPR043502">
    <property type="entry name" value="DNA/RNA_pol_sf"/>
</dbReference>
<dbReference type="SUPFAM" id="SSF56672">
    <property type="entry name" value="DNA/RNA polymerases"/>
    <property type="match status" value="1"/>
</dbReference>
<dbReference type="PANTHER" id="PTHR31635">
    <property type="entry name" value="REVERSE TRANSCRIPTASE DOMAIN-CONTAINING PROTEIN-RELATED"/>
    <property type="match status" value="1"/>
</dbReference>
<sequence>MPKLISKVLAARLQSFMNQLINPFQAAFIKGRNILNNFLTAHILVHHLHSSKQQAALLKIDFDRAFDHINWNFLFELFQARGFGQRRIHWIFSLLQSSSAAVLLNGTAGLQFTCKRGLRQGDPLSPLLFILCTDVLFKMLHLASATHFLPAVGVGDAKFHTLQFADDMLLFFDGSSRSAAVIKLILDAFSACSGLKINYKKSAITPTSLQGNQASTLANFFGCSTQGFPFKYFGLPLSPKKLRKTDYLPLIEKLDN</sequence>
<dbReference type="Pfam" id="PF00078">
    <property type="entry name" value="RVT_1"/>
    <property type="match status" value="1"/>
</dbReference>
<gene>
    <name evidence="2" type="ORF">CB5_LOCUS11215</name>
</gene>
<accession>A0A6V7PBH2</accession>
<dbReference type="PANTHER" id="PTHR31635:SF196">
    <property type="entry name" value="REVERSE TRANSCRIPTASE DOMAIN-CONTAINING PROTEIN-RELATED"/>
    <property type="match status" value="1"/>
</dbReference>
<reference evidence="2" key="1">
    <citation type="submission" date="2020-07" db="EMBL/GenBank/DDBJ databases">
        <authorList>
            <person name="Lin J."/>
        </authorList>
    </citation>
    <scope>NUCLEOTIDE SEQUENCE</scope>
</reference>
<dbReference type="AlphaFoldDB" id="A0A6V7PBH2"/>
<name>A0A6V7PBH2_ANACO</name>
<protein>
    <recommendedName>
        <fullName evidence="1">Reverse transcriptase domain-containing protein</fullName>
    </recommendedName>
</protein>
<dbReference type="InterPro" id="IPR000477">
    <property type="entry name" value="RT_dom"/>
</dbReference>
<feature type="domain" description="Reverse transcriptase" evidence="1">
    <location>
        <begin position="1"/>
        <end position="237"/>
    </location>
</feature>
<proteinExistence type="predicted"/>
<dbReference type="CDD" id="cd01650">
    <property type="entry name" value="RT_nLTR_like"/>
    <property type="match status" value="1"/>
</dbReference>
<dbReference type="PROSITE" id="PS50878">
    <property type="entry name" value="RT_POL"/>
    <property type="match status" value="1"/>
</dbReference>